<gene>
    <name evidence="3" type="ORF">ACFF45_28685</name>
</gene>
<proteinExistence type="predicted"/>
<evidence type="ECO:0000256" key="1">
    <source>
        <dbReference type="SAM" id="MobiDB-lite"/>
    </source>
</evidence>
<dbReference type="EMBL" id="JBHMCY010000073">
    <property type="protein sequence ID" value="MFB9466577.1"/>
    <property type="molecule type" value="Genomic_DNA"/>
</dbReference>
<accession>A0ABV5N8N8</accession>
<dbReference type="RefSeq" id="WP_381349556.1">
    <property type="nucleotide sequence ID" value="NZ_JBHMCY010000073.1"/>
</dbReference>
<feature type="region of interest" description="Disordered" evidence="1">
    <location>
        <begin position="1"/>
        <end position="27"/>
    </location>
</feature>
<evidence type="ECO:0000313" key="3">
    <source>
        <dbReference type="EMBL" id="MFB9466577.1"/>
    </source>
</evidence>
<dbReference type="CDD" id="cd00093">
    <property type="entry name" value="HTH_XRE"/>
    <property type="match status" value="1"/>
</dbReference>
<evidence type="ECO:0000256" key="2">
    <source>
        <dbReference type="SAM" id="Phobius"/>
    </source>
</evidence>
<evidence type="ECO:0000313" key="4">
    <source>
        <dbReference type="Proteomes" id="UP001589709"/>
    </source>
</evidence>
<dbReference type="SUPFAM" id="SSF53822">
    <property type="entry name" value="Periplasmic binding protein-like I"/>
    <property type="match status" value="1"/>
</dbReference>
<keyword evidence="2" id="KW-0472">Membrane</keyword>
<comment type="caution">
    <text evidence="3">The sequence shown here is derived from an EMBL/GenBank/DDBJ whole genome shotgun (WGS) entry which is preliminary data.</text>
</comment>
<dbReference type="Proteomes" id="UP001589709">
    <property type="component" value="Unassembled WGS sequence"/>
</dbReference>
<feature type="transmembrane region" description="Helical" evidence="2">
    <location>
        <begin position="122"/>
        <end position="141"/>
    </location>
</feature>
<dbReference type="Gene3D" id="3.40.50.2300">
    <property type="match status" value="2"/>
</dbReference>
<protein>
    <submittedName>
        <fullName evidence="3">Uncharacterized protein</fullName>
    </submittedName>
</protein>
<dbReference type="InterPro" id="IPR001387">
    <property type="entry name" value="Cro/C1-type_HTH"/>
</dbReference>
<organism evidence="3 4">
    <name type="scientific">Streptomyces cinereospinus</name>
    <dbReference type="NCBI Taxonomy" id="285561"/>
    <lineage>
        <taxon>Bacteria</taxon>
        <taxon>Bacillati</taxon>
        <taxon>Actinomycetota</taxon>
        <taxon>Actinomycetes</taxon>
        <taxon>Kitasatosporales</taxon>
        <taxon>Streptomycetaceae</taxon>
        <taxon>Streptomyces</taxon>
    </lineage>
</organism>
<reference evidence="3 4" key="1">
    <citation type="submission" date="2024-09" db="EMBL/GenBank/DDBJ databases">
        <authorList>
            <person name="Sun Q."/>
            <person name="Mori K."/>
        </authorList>
    </citation>
    <scope>NUCLEOTIDE SEQUENCE [LARGE SCALE GENOMIC DNA]</scope>
    <source>
        <strain evidence="3 4">JCM 6917</strain>
    </source>
</reference>
<dbReference type="InterPro" id="IPR028082">
    <property type="entry name" value="Peripla_BP_I"/>
</dbReference>
<keyword evidence="4" id="KW-1185">Reference proteome</keyword>
<keyword evidence="2" id="KW-0812">Transmembrane</keyword>
<keyword evidence="2" id="KW-1133">Transmembrane helix</keyword>
<sequence>MTQPEDRRGTTGQHKAGPNPLTVRDQKDFRRTLRDDLREGKSFAEVAKDSGGLSTSTISTVLRMDALPSRDFVVKYLRGCGLTAEEQKPWLKCWDTLNSQPSARHGRRWTLPMAGGRRRLRAGLAVGTALALAVGLVAWQLHQRSEEDEFKRKHCGTMNPSLVTEADGGECTGVSDGSDGAAVFGSDLKPVMTAIGAENQNVVAGGDYVTFAFLTPLTSGDANSLTVGQYVAELEGAYTAVAEENKKDSRPKIRLLVASMGSSQKRWERAVDQLVARRDSDRLVAVAGMGLSQQETVDAARKLSKADLPMVGDLITADGFDATGAVDGKGRIEGLARVALSNSGQLTAISEELPPGRRTAALVSTSVTPNGTRDLYTESLNRGFRTIEGLRKHLDDHSDFAFDPRGGPDAILPTISQNFCNTGKTIDTVYYAARVKYLPDFLDALTKRSCHAQPITVITGSDAAALDPKTEALNDPDSPITVLYASFPKAEQFRAPDNPGRGLYEAFAKAFTSPHHGRQFPAEHLNSSYWSIVAYDAVVTAATALHNAAVHSPSSLPNRYAVRNELYALRNNAVAGASGHFGIDKNGNRTNTDTVTTVHRLGQPLPKTTQPSN</sequence>
<name>A0ABV5N8N8_9ACTN</name>